<organism evidence="2">
    <name type="scientific">uncultured Rubrobacteraceae bacterium</name>
    <dbReference type="NCBI Taxonomy" id="349277"/>
    <lineage>
        <taxon>Bacteria</taxon>
        <taxon>Bacillati</taxon>
        <taxon>Actinomycetota</taxon>
        <taxon>Rubrobacteria</taxon>
        <taxon>Rubrobacterales</taxon>
        <taxon>Rubrobacteraceae</taxon>
        <taxon>environmental samples</taxon>
    </lineage>
</organism>
<dbReference type="EMBL" id="CADCVB010000219">
    <property type="protein sequence ID" value="CAA9450574.1"/>
    <property type="molecule type" value="Genomic_DNA"/>
</dbReference>
<dbReference type="Gene3D" id="3.40.50.11010">
    <property type="match status" value="1"/>
</dbReference>
<dbReference type="Gene3D" id="3.40.50.2000">
    <property type="entry name" value="Glycogen Phosphorylase B"/>
    <property type="match status" value="1"/>
</dbReference>
<gene>
    <name evidence="2" type="ORF">AVDCRST_MAG78-3266</name>
</gene>
<dbReference type="AlphaFoldDB" id="A0A6J4QVD4"/>
<proteinExistence type="predicted"/>
<dbReference type="PANTHER" id="PTHR45947">
    <property type="entry name" value="SULFOQUINOVOSYL TRANSFERASE SQD2"/>
    <property type="match status" value="1"/>
</dbReference>
<dbReference type="PANTHER" id="PTHR45947:SF3">
    <property type="entry name" value="SULFOQUINOVOSYL TRANSFERASE SQD2"/>
    <property type="match status" value="1"/>
</dbReference>
<sequence>MAEGRDNGERTARKDEDPKYTTSGVRPPVILLSSIRWGWLWQRHQELAVLFARAGYPTVFVETTGMANPGLDQASLVKVLDRIARSRHKGGKSYSRQQGLTVYAPLVAPPTSKIFRRLNREVFVPRIVRDLRRIAGPDPVVLAYPPTQTTLDILRGLEPRLTVYDHVDDYVRYPGVPKDMAKTERELLRRVDLVSCTSTALLEKVKPVRPDAMLSGPGVKFEAFHALSTDKPGGEINTVCYFGYIGRVEMDFSILKAVARAGFTLRLIGDRGKAERNLFEMPGVDYRGEVPHEELPAAFEGVDAFVIPYRVDELSRNVSPSKTYECLATGKPVVATPLPAMVDLGEHVYLAEGPEEFGEVLRNLPGMENEERIRARIEVARRNSWEARFEELEEALWSKL</sequence>
<protein>
    <submittedName>
        <fullName evidence="2">Glycosyltransferase</fullName>
    </submittedName>
</protein>
<accession>A0A6J4QVD4</accession>
<name>A0A6J4QVD4_9ACTN</name>
<dbReference type="SUPFAM" id="SSF53756">
    <property type="entry name" value="UDP-Glycosyltransferase/glycogen phosphorylase"/>
    <property type="match status" value="1"/>
</dbReference>
<feature type="region of interest" description="Disordered" evidence="1">
    <location>
        <begin position="1"/>
        <end position="21"/>
    </location>
</feature>
<keyword evidence="2" id="KW-0808">Transferase</keyword>
<evidence type="ECO:0000256" key="1">
    <source>
        <dbReference type="SAM" id="MobiDB-lite"/>
    </source>
</evidence>
<dbReference type="Pfam" id="PF13692">
    <property type="entry name" value="Glyco_trans_1_4"/>
    <property type="match status" value="1"/>
</dbReference>
<evidence type="ECO:0000313" key="2">
    <source>
        <dbReference type="EMBL" id="CAA9450574.1"/>
    </source>
</evidence>
<dbReference type="InterPro" id="IPR050194">
    <property type="entry name" value="Glycosyltransferase_grp1"/>
</dbReference>
<reference evidence="2" key="1">
    <citation type="submission" date="2020-02" db="EMBL/GenBank/DDBJ databases">
        <authorList>
            <person name="Meier V. D."/>
        </authorList>
    </citation>
    <scope>NUCLEOTIDE SEQUENCE</scope>
    <source>
        <strain evidence="2">AVDCRST_MAG78</strain>
    </source>
</reference>
<dbReference type="GO" id="GO:0016757">
    <property type="term" value="F:glycosyltransferase activity"/>
    <property type="evidence" value="ECO:0007669"/>
    <property type="project" value="TreeGrafter"/>
</dbReference>
<feature type="compositionally biased region" description="Basic and acidic residues" evidence="1">
    <location>
        <begin position="1"/>
        <end position="19"/>
    </location>
</feature>